<sequence>MNGVREPQLDLDGLYYCPRLFGGLMLTAALLGLSTTYFGGIGHFPLSYVWSDSGVFHKKKCEKKRIRVYMDGCFDLMHYGHANALRQAKALGDELVVGVVSDEEIIANKALLFFPWKREQFMNSLFNKHKIDYIHGDDPCLLPDGSDAYALAKKAGRYKQIKRTEGVSSTDIVGERHQSQRGQISQFLPTSQRIVQFSNGKFGGGSSGQDKGVKDCGINPKTGRYVEIGPKQIGFMGEEVKENNKELEDWAKGDKGCKSKKAISNPMGKRCRRWRLGYQVSKGLSISKTSEGVRGCGRFVRVYKVETRRGQVKELTGSGQIQNTSTGHIKSSFSPTRGGRPVYYFKEPKIIQKEEKRLNLRCFGKCRSVYSLFSEGREAFMDKIRKMEEGAGVVNEAEEEKEEFFSQLLSFVHSIDLPLCIGEISMLISNKRKDWASQNWHSMGLLRNFLQQPNLIDLPLVGGTFTWGSNREVTTWEPKNVSRNGQSEVKGISEAITGLESKIYDMEIKAQSSGLSTLDWEQLLSSRNELWKLHRIEESIWFQLSREKWIKDGDRNTRFFHLCAVNRNRFNTISELKVDGEVLTDPEVIKVAVSQFFKKAYNSKDFLEVENLNLNFDILREEQRTGLEGHLMKFMEDFYYGRKWDHGVNHAFISLIPKKGNLECIEDYRPISLVGSLYKIISKVLARRLFSVIQDIVSPSQFAFIPGRQLLDCAFIANEGIDSWRKRGLKGVVFKADFQRAYDSVEWPIIFRLLRVMGFGERWVSWMICCLSTASISVLVNGSPTEEFSMGKGLRQGCSLSPLLFNLVGELLNRMLMKAADVGLFQGFTFGRSDALSLTHLQFADDLIVFCRDSSTYILNIKRVLRTFSIMTGLHLNMSKSNLYGINVEGEVLNEYAKEIGCAVGVLPTVYLGLPLGAKRNLEALWEPVMQSFNKKLSGWKASSLSMAGRLVLIKSVLSSLPIFFLSIFRIPSKVYRKLNSIMANFLWGEGSSKSRIHWVNWKRVCLPVEEGGLGILDLNFANRVLLGNLSFGFLDMEGYYKKLLGRAIGNGLRSHSKIQVGGSLTWKKFVWSGLAPPRVETFLWQVSHQRLAVRSELIKRGVTLEEVSCPLLLSRRKQFSICLFRVSLFAVLLVGFKAKVINMELYTGETRRSQTRHPKRMKVQEWLPPPLPFFKVNVDGAISGDGLLGGMGGILRDSESKILGSFSLAVGPGPPPLAEMKAIEKGIEFFLSSEWVTQGRLIIESDCKTVVDWILLPTSSPPFLSLLVQKLLP</sequence>
<dbReference type="InterPro" id="IPR000477">
    <property type="entry name" value="RT_dom"/>
</dbReference>
<organism evidence="4 5">
    <name type="scientific">Hibiscus syriacus</name>
    <name type="common">Rose of Sharon</name>
    <dbReference type="NCBI Taxonomy" id="106335"/>
    <lineage>
        <taxon>Eukaryota</taxon>
        <taxon>Viridiplantae</taxon>
        <taxon>Streptophyta</taxon>
        <taxon>Embryophyta</taxon>
        <taxon>Tracheophyta</taxon>
        <taxon>Spermatophyta</taxon>
        <taxon>Magnoliopsida</taxon>
        <taxon>eudicotyledons</taxon>
        <taxon>Gunneridae</taxon>
        <taxon>Pentapetalae</taxon>
        <taxon>rosids</taxon>
        <taxon>malvids</taxon>
        <taxon>Malvales</taxon>
        <taxon>Malvaceae</taxon>
        <taxon>Malvoideae</taxon>
        <taxon>Hibiscus</taxon>
    </lineage>
</organism>
<dbReference type="GO" id="GO:0004523">
    <property type="term" value="F:RNA-DNA hybrid ribonuclease activity"/>
    <property type="evidence" value="ECO:0007669"/>
    <property type="project" value="InterPro"/>
</dbReference>
<dbReference type="InterPro" id="IPR043502">
    <property type="entry name" value="DNA/RNA_pol_sf"/>
</dbReference>
<dbReference type="SUPFAM" id="SSF52374">
    <property type="entry name" value="Nucleotidylyl transferase"/>
    <property type="match status" value="1"/>
</dbReference>
<gene>
    <name evidence="4" type="ORF">F3Y22_tig00110295pilonHSYRG00053</name>
</gene>
<dbReference type="InterPro" id="IPR014729">
    <property type="entry name" value="Rossmann-like_a/b/a_fold"/>
</dbReference>
<dbReference type="CDD" id="cd01650">
    <property type="entry name" value="RT_nLTR_like"/>
    <property type="match status" value="1"/>
</dbReference>
<dbReference type="NCBIfam" id="TIGR00125">
    <property type="entry name" value="cyt_tran_rel"/>
    <property type="match status" value="1"/>
</dbReference>
<dbReference type="GO" id="GO:0006646">
    <property type="term" value="P:phosphatidylethanolamine biosynthetic process"/>
    <property type="evidence" value="ECO:0007669"/>
    <property type="project" value="UniProtKB-UniPathway"/>
</dbReference>
<evidence type="ECO:0000259" key="3">
    <source>
        <dbReference type="PROSITE" id="PS50879"/>
    </source>
</evidence>
<evidence type="ECO:0000259" key="2">
    <source>
        <dbReference type="PROSITE" id="PS50878"/>
    </source>
</evidence>
<protein>
    <submittedName>
        <fullName evidence="4">Ethanolamine-phosphate cytidylyltransferase</fullName>
    </submittedName>
</protein>
<evidence type="ECO:0000313" key="4">
    <source>
        <dbReference type="EMBL" id="KAE8711371.1"/>
    </source>
</evidence>
<dbReference type="Pfam" id="PF13966">
    <property type="entry name" value="zf-RVT"/>
    <property type="match status" value="1"/>
</dbReference>
<dbReference type="SUPFAM" id="SSF56672">
    <property type="entry name" value="DNA/RNA polymerases"/>
    <property type="match status" value="1"/>
</dbReference>
<dbReference type="EMBL" id="VEPZ02000916">
    <property type="protein sequence ID" value="KAE8711371.1"/>
    <property type="molecule type" value="Genomic_DNA"/>
</dbReference>
<dbReference type="PANTHER" id="PTHR33116">
    <property type="entry name" value="REVERSE TRANSCRIPTASE ZINC-BINDING DOMAIN-CONTAINING PROTEIN-RELATED-RELATED"/>
    <property type="match status" value="1"/>
</dbReference>
<dbReference type="InterPro" id="IPR036397">
    <property type="entry name" value="RNaseH_sf"/>
</dbReference>
<dbReference type="Pfam" id="PF13456">
    <property type="entry name" value="RVT_3"/>
    <property type="match status" value="1"/>
</dbReference>
<reference evidence="4" key="1">
    <citation type="submission" date="2019-09" db="EMBL/GenBank/DDBJ databases">
        <title>Draft genome information of white flower Hibiscus syriacus.</title>
        <authorList>
            <person name="Kim Y.-M."/>
        </authorList>
    </citation>
    <scope>NUCLEOTIDE SEQUENCE [LARGE SCALE GENOMIC DNA]</scope>
    <source>
        <strain evidence="4">YM2019G1</strain>
    </source>
</reference>
<comment type="caution">
    <text evidence="4">The sequence shown here is derived from an EMBL/GenBank/DDBJ whole genome shotgun (WGS) entry which is preliminary data.</text>
</comment>
<keyword evidence="1" id="KW-0472">Membrane</keyword>
<dbReference type="GO" id="GO:0003676">
    <property type="term" value="F:nucleic acid binding"/>
    <property type="evidence" value="ECO:0007669"/>
    <property type="project" value="InterPro"/>
</dbReference>
<dbReference type="PANTHER" id="PTHR33116:SF75">
    <property type="entry name" value="RIBONUCLEASE H PROTEIN"/>
    <property type="match status" value="1"/>
</dbReference>
<keyword evidence="4" id="KW-0548">Nucleotidyltransferase</keyword>
<dbReference type="InterPro" id="IPR002156">
    <property type="entry name" value="RNaseH_domain"/>
</dbReference>
<evidence type="ECO:0000256" key="1">
    <source>
        <dbReference type="SAM" id="Phobius"/>
    </source>
</evidence>
<evidence type="ECO:0000313" key="5">
    <source>
        <dbReference type="Proteomes" id="UP000436088"/>
    </source>
</evidence>
<dbReference type="InterPro" id="IPR026960">
    <property type="entry name" value="RVT-Znf"/>
</dbReference>
<dbReference type="AlphaFoldDB" id="A0A6A3B497"/>
<accession>A0A6A3B497</accession>
<dbReference type="Pfam" id="PF00078">
    <property type="entry name" value="RVT_1"/>
    <property type="match status" value="1"/>
</dbReference>
<name>A0A6A3B497_HIBSY</name>
<keyword evidence="4" id="KW-0808">Transferase</keyword>
<keyword evidence="1" id="KW-1133">Transmembrane helix</keyword>
<dbReference type="Gene3D" id="3.40.50.620">
    <property type="entry name" value="HUPs"/>
    <property type="match status" value="2"/>
</dbReference>
<dbReference type="PROSITE" id="PS50879">
    <property type="entry name" value="RNASE_H_1"/>
    <property type="match status" value="1"/>
</dbReference>
<dbReference type="Pfam" id="PF01467">
    <property type="entry name" value="CTP_transf_like"/>
    <property type="match status" value="1"/>
</dbReference>
<dbReference type="InterPro" id="IPR004821">
    <property type="entry name" value="Cyt_trans-like"/>
</dbReference>
<keyword evidence="1" id="KW-0812">Transmembrane</keyword>
<feature type="transmembrane region" description="Helical" evidence="1">
    <location>
        <begin position="20"/>
        <end position="50"/>
    </location>
</feature>
<dbReference type="UniPathway" id="UPA00558">
    <property type="reaction ID" value="UER00742"/>
</dbReference>
<feature type="domain" description="RNase H type-1" evidence="3">
    <location>
        <begin position="1171"/>
        <end position="1274"/>
    </location>
</feature>
<dbReference type="InterPro" id="IPR012337">
    <property type="entry name" value="RNaseH-like_sf"/>
</dbReference>
<dbReference type="Gene3D" id="3.30.420.10">
    <property type="entry name" value="Ribonuclease H-like superfamily/Ribonuclease H"/>
    <property type="match status" value="1"/>
</dbReference>
<dbReference type="PROSITE" id="PS50878">
    <property type="entry name" value="RT_POL"/>
    <property type="match status" value="1"/>
</dbReference>
<proteinExistence type="predicted"/>
<dbReference type="SUPFAM" id="SSF53098">
    <property type="entry name" value="Ribonuclease H-like"/>
    <property type="match status" value="1"/>
</dbReference>
<dbReference type="Proteomes" id="UP000436088">
    <property type="component" value="Unassembled WGS sequence"/>
</dbReference>
<feature type="domain" description="Reverse transcriptase" evidence="2">
    <location>
        <begin position="637"/>
        <end position="916"/>
    </location>
</feature>
<keyword evidence="5" id="KW-1185">Reference proteome</keyword>
<dbReference type="GO" id="GO:0016779">
    <property type="term" value="F:nucleotidyltransferase activity"/>
    <property type="evidence" value="ECO:0007669"/>
    <property type="project" value="UniProtKB-KW"/>
</dbReference>